<evidence type="ECO:0000313" key="4">
    <source>
        <dbReference type="Proteomes" id="UP000001817"/>
    </source>
</evidence>
<dbReference type="InterPro" id="IPR025110">
    <property type="entry name" value="AMP-bd_C"/>
</dbReference>
<dbReference type="Pfam" id="PF00501">
    <property type="entry name" value="AMP-binding"/>
    <property type="match status" value="1"/>
</dbReference>
<dbReference type="EMBL" id="CP000271">
    <property type="protein sequence ID" value="ABE33474.1"/>
    <property type="molecule type" value="Genomic_DNA"/>
</dbReference>
<dbReference type="RefSeq" id="WP_011490842.1">
    <property type="nucleotide sequence ID" value="NC_007952.1"/>
</dbReference>
<dbReference type="Proteomes" id="UP000001817">
    <property type="component" value="Chromosome 2"/>
</dbReference>
<keyword evidence="4" id="KW-1185">Reference proteome</keyword>
<evidence type="ECO:0000259" key="2">
    <source>
        <dbReference type="Pfam" id="PF13193"/>
    </source>
</evidence>
<dbReference type="STRING" id="266265.Bxe_B2517"/>
<evidence type="ECO:0000313" key="3">
    <source>
        <dbReference type="EMBL" id="ABE33474.1"/>
    </source>
</evidence>
<dbReference type="GO" id="GO:0016878">
    <property type="term" value="F:acid-thiol ligase activity"/>
    <property type="evidence" value="ECO:0007669"/>
    <property type="project" value="UniProtKB-ARBA"/>
</dbReference>
<dbReference type="InterPro" id="IPR000873">
    <property type="entry name" value="AMP-dep_synth/lig_dom"/>
</dbReference>
<keyword evidence="3" id="KW-0436">Ligase</keyword>
<dbReference type="KEGG" id="bxb:DR64_4844"/>
<dbReference type="InterPro" id="IPR045851">
    <property type="entry name" value="AMP-bd_C_sf"/>
</dbReference>
<dbReference type="InterPro" id="IPR050237">
    <property type="entry name" value="ATP-dep_AMP-bd_enzyme"/>
</dbReference>
<name>Q13R15_PARXL</name>
<dbReference type="eggNOG" id="COG0318">
    <property type="taxonomic scope" value="Bacteria"/>
</dbReference>
<organism evidence="3 4">
    <name type="scientific">Paraburkholderia xenovorans (strain LB400)</name>
    <dbReference type="NCBI Taxonomy" id="266265"/>
    <lineage>
        <taxon>Bacteria</taxon>
        <taxon>Pseudomonadati</taxon>
        <taxon>Pseudomonadota</taxon>
        <taxon>Betaproteobacteria</taxon>
        <taxon>Burkholderiales</taxon>
        <taxon>Burkholderiaceae</taxon>
        <taxon>Paraburkholderia</taxon>
    </lineage>
</organism>
<reference evidence="3 4" key="1">
    <citation type="journal article" date="2006" name="Proc. Natl. Acad. Sci. U.S.A.">
        <title>Burkholderia xenovorans LB400 harbors a multi-replicon, 9.73-Mbp genome shaped for versatility.</title>
        <authorList>
            <person name="Chain P.S."/>
            <person name="Denef V.J."/>
            <person name="Konstantinidis K.T."/>
            <person name="Vergez L.M."/>
            <person name="Agullo L."/>
            <person name="Reyes V.L."/>
            <person name="Hauser L."/>
            <person name="Cordova M."/>
            <person name="Gomez L."/>
            <person name="Gonzalez M."/>
            <person name="Land M."/>
            <person name="Lao V."/>
            <person name="Larimer F."/>
            <person name="LiPuma J.J."/>
            <person name="Mahenthiralingam E."/>
            <person name="Malfatti S.A."/>
            <person name="Marx C.J."/>
            <person name="Parnell J.J."/>
            <person name="Ramette A."/>
            <person name="Richardson P."/>
            <person name="Seeger M."/>
            <person name="Smith D."/>
            <person name="Spilker T."/>
            <person name="Sul W.J."/>
            <person name="Tsoi T.V."/>
            <person name="Ulrich L.E."/>
            <person name="Zhulin I.B."/>
            <person name="Tiedje J.M."/>
        </authorList>
    </citation>
    <scope>NUCLEOTIDE SEQUENCE [LARGE SCALE GENOMIC DNA]</scope>
    <source>
        <strain evidence="3 4">LB400</strain>
    </source>
</reference>
<dbReference type="PANTHER" id="PTHR43767:SF1">
    <property type="entry name" value="NONRIBOSOMAL PEPTIDE SYNTHASE PES1 (EUROFUNG)-RELATED"/>
    <property type="match status" value="1"/>
</dbReference>
<dbReference type="Pfam" id="PF13193">
    <property type="entry name" value="AMP-binding_C"/>
    <property type="match status" value="1"/>
</dbReference>
<sequence>MSQPLKNLGSIGDEFRNEDRPVIIDLWDSENPREVDYPTFHASCDAIARGFVARGYGKGTRIGIFCSNRLEFLEVFYGAMRAGVIPVPMGILLPKDTIEWIIRDAELKLVFCDSELRAKLPSNTPHIVVESEEYEAFKVPGPFEAIVPTGDDVAFQPYTSGSTGRPKGVVLSHRAHVWVAETISKDRGFCRTDRMIVAAPLYHKHAMNAIKSVFVGGSTVVLMKKFEPRAYLDAVSRYRVSVLSGVPTIFAMILQQRDLIEGKDFSFVRLATMGGAPASDELIDAVAKILPNADIISIFGITETSAALFGSHPGNLTRPRHSVGWPIAGNEFKLIGGPDENFGVLHVRGPGMMNGYHNNPVEMERRLKDGWFNTGDVLRKDADGWYYFIGRSDDMFVCSGNNIYPGEVELMLERHPDIEQAVIVPVPDEIRHQIPYAYVVRRKGSALSEKDVKEHALTNAPPYQYPRKVIFVDQLLLNGVGKIDRKALQAQALEICRTERAVAADVADRPEGK</sequence>
<feature type="domain" description="AMP-dependent synthetase/ligase" evidence="1">
    <location>
        <begin position="16"/>
        <end position="357"/>
    </location>
</feature>
<dbReference type="PANTHER" id="PTHR43767">
    <property type="entry name" value="LONG-CHAIN-FATTY-ACID--COA LIGASE"/>
    <property type="match status" value="1"/>
</dbReference>
<accession>Q13R15</accession>
<gene>
    <name evidence="3" type="ORF">Bxe_B2517</name>
</gene>
<dbReference type="InterPro" id="IPR042099">
    <property type="entry name" value="ANL_N_sf"/>
</dbReference>
<dbReference type="PATRIC" id="fig|266265.5.peg.5189"/>
<dbReference type="AlphaFoldDB" id="Q13R15"/>
<dbReference type="Gene3D" id="3.40.50.12780">
    <property type="entry name" value="N-terminal domain of ligase-like"/>
    <property type="match status" value="1"/>
</dbReference>
<dbReference type="SUPFAM" id="SSF56801">
    <property type="entry name" value="Acetyl-CoA synthetase-like"/>
    <property type="match status" value="1"/>
</dbReference>
<evidence type="ECO:0000259" key="1">
    <source>
        <dbReference type="Pfam" id="PF00501"/>
    </source>
</evidence>
<dbReference type="Gene3D" id="3.30.300.30">
    <property type="match status" value="1"/>
</dbReference>
<dbReference type="KEGG" id="bxe:Bxe_B2517"/>
<protein>
    <submittedName>
        <fullName evidence="3">Long-chain-fatty-acid--CoA ligase</fullName>
    </submittedName>
</protein>
<proteinExistence type="predicted"/>
<dbReference type="OrthoDB" id="9766486at2"/>
<feature type="domain" description="AMP-binding enzyme C-terminal" evidence="2">
    <location>
        <begin position="407"/>
        <end position="482"/>
    </location>
</feature>